<dbReference type="Proteomes" id="UP000027920">
    <property type="component" value="Unassembled WGS sequence"/>
</dbReference>
<dbReference type="AlphaFoldDB" id="A0A072PMS2"/>
<accession>A0A072PMS2</accession>
<keyword evidence="4 9" id="KW-0812">Transmembrane</keyword>
<dbReference type="GO" id="GO:0005787">
    <property type="term" value="C:signal peptidase complex"/>
    <property type="evidence" value="ECO:0007669"/>
    <property type="project" value="InterPro"/>
</dbReference>
<evidence type="ECO:0000256" key="4">
    <source>
        <dbReference type="ARBA" id="ARBA00022692"/>
    </source>
</evidence>
<reference evidence="10 11" key="1">
    <citation type="submission" date="2013-03" db="EMBL/GenBank/DDBJ databases">
        <title>The Genome Sequence of Exophiala aquamarina CBS 119918.</title>
        <authorList>
            <consortium name="The Broad Institute Genomics Platform"/>
            <person name="Cuomo C."/>
            <person name="de Hoog S."/>
            <person name="Gorbushina A."/>
            <person name="Walker B."/>
            <person name="Young S.K."/>
            <person name="Zeng Q."/>
            <person name="Gargeya S."/>
            <person name="Fitzgerald M."/>
            <person name="Haas B."/>
            <person name="Abouelleil A."/>
            <person name="Allen A.W."/>
            <person name="Alvarado L."/>
            <person name="Arachchi H.M."/>
            <person name="Berlin A.M."/>
            <person name="Chapman S.B."/>
            <person name="Gainer-Dewar J."/>
            <person name="Goldberg J."/>
            <person name="Griggs A."/>
            <person name="Gujja S."/>
            <person name="Hansen M."/>
            <person name="Howarth C."/>
            <person name="Imamovic A."/>
            <person name="Ireland A."/>
            <person name="Larimer J."/>
            <person name="McCowan C."/>
            <person name="Murphy C."/>
            <person name="Pearson M."/>
            <person name="Poon T.W."/>
            <person name="Priest M."/>
            <person name="Roberts A."/>
            <person name="Saif S."/>
            <person name="Shea T."/>
            <person name="Sisk P."/>
            <person name="Sykes S."/>
            <person name="Wortman J."/>
            <person name="Nusbaum C."/>
            <person name="Birren B."/>
        </authorList>
    </citation>
    <scope>NUCLEOTIDE SEQUENCE [LARGE SCALE GENOMIC DNA]</scope>
    <source>
        <strain evidence="10 11">CBS 119918</strain>
    </source>
</reference>
<comment type="caution">
    <text evidence="10">The sequence shown here is derived from an EMBL/GenBank/DDBJ whole genome shotgun (WGS) entry which is preliminary data.</text>
</comment>
<keyword evidence="6 9" id="KW-1133">Transmembrane helix</keyword>
<keyword evidence="5" id="KW-0256">Endoplasmic reticulum</keyword>
<sequence length="101" mass="10769">MDALVSQIQDLFEGQIDFKGQRIAESISTVLLTITSVIALIIGFVQQDIYLTLWVGLLGTLLAMLVVVPAWPFYNQNPQPWVGSNAALLSGGIVVGGGKAP</sequence>
<feature type="transmembrane region" description="Helical" evidence="9">
    <location>
        <begin position="27"/>
        <end position="45"/>
    </location>
</feature>
<dbReference type="VEuPathDB" id="FungiDB:A1O9_02204"/>
<evidence type="ECO:0000256" key="6">
    <source>
        <dbReference type="ARBA" id="ARBA00022989"/>
    </source>
</evidence>
<dbReference type="EMBL" id="AMGV01000002">
    <property type="protein sequence ID" value="KEF60643.1"/>
    <property type="molecule type" value="Genomic_DNA"/>
</dbReference>
<dbReference type="STRING" id="1182545.A0A072PMS2"/>
<dbReference type="HOGENOM" id="CLU_134505_2_0_1"/>
<evidence type="ECO:0000256" key="3">
    <source>
        <dbReference type="ARBA" id="ARBA00017059"/>
    </source>
</evidence>
<dbReference type="Pfam" id="PF06645">
    <property type="entry name" value="SPC12"/>
    <property type="match status" value="1"/>
</dbReference>
<comment type="similarity">
    <text evidence="2">Belongs to the SPCS1 family.</text>
</comment>
<evidence type="ECO:0000256" key="7">
    <source>
        <dbReference type="ARBA" id="ARBA00023136"/>
    </source>
</evidence>
<dbReference type="GO" id="GO:0045047">
    <property type="term" value="P:protein targeting to ER"/>
    <property type="evidence" value="ECO:0007669"/>
    <property type="project" value="TreeGrafter"/>
</dbReference>
<dbReference type="GO" id="GO:0006465">
    <property type="term" value="P:signal peptide processing"/>
    <property type="evidence" value="ECO:0007669"/>
    <property type="project" value="InterPro"/>
</dbReference>
<keyword evidence="7 9" id="KW-0472">Membrane</keyword>
<protein>
    <recommendedName>
        <fullName evidence="3">Signal peptidase complex subunit 1</fullName>
    </recommendedName>
</protein>
<proteinExistence type="inferred from homology"/>
<dbReference type="InterPro" id="IPR009542">
    <property type="entry name" value="Spc1/SPCS1"/>
</dbReference>
<dbReference type="GeneID" id="25277149"/>
<dbReference type="PANTHER" id="PTHR13202:SF0">
    <property type="entry name" value="SIGNAL PEPTIDASE COMPLEX SUBUNIT 1"/>
    <property type="match status" value="1"/>
</dbReference>
<evidence type="ECO:0000256" key="2">
    <source>
        <dbReference type="ARBA" id="ARBA00005245"/>
    </source>
</evidence>
<feature type="transmembrane region" description="Helical" evidence="9">
    <location>
        <begin position="51"/>
        <end position="74"/>
    </location>
</feature>
<comment type="subcellular location">
    <subcellularLocation>
        <location evidence="1">Endoplasmic reticulum membrane</location>
        <topology evidence="1">Multi-pass membrane protein</topology>
    </subcellularLocation>
</comment>
<feature type="non-terminal residue" evidence="10">
    <location>
        <position position="101"/>
    </location>
</feature>
<dbReference type="OrthoDB" id="263893at2759"/>
<name>A0A072PMS2_9EURO</name>
<evidence type="ECO:0000313" key="11">
    <source>
        <dbReference type="Proteomes" id="UP000027920"/>
    </source>
</evidence>
<evidence type="ECO:0000313" key="10">
    <source>
        <dbReference type="EMBL" id="KEF60643.1"/>
    </source>
</evidence>
<evidence type="ECO:0000256" key="5">
    <source>
        <dbReference type="ARBA" id="ARBA00022824"/>
    </source>
</evidence>
<comment type="function">
    <text evidence="8">Component of the signal peptidase complex (SPC) which catalyzes the cleavage of N-terminal signal sequences from nascent proteins as they are translocated into the lumen of the endoplasmic reticulum. Dispensable for SPC enzymatic activity.</text>
</comment>
<organism evidence="10 11">
    <name type="scientific">Exophiala aquamarina CBS 119918</name>
    <dbReference type="NCBI Taxonomy" id="1182545"/>
    <lineage>
        <taxon>Eukaryota</taxon>
        <taxon>Fungi</taxon>
        <taxon>Dikarya</taxon>
        <taxon>Ascomycota</taxon>
        <taxon>Pezizomycotina</taxon>
        <taxon>Eurotiomycetes</taxon>
        <taxon>Chaetothyriomycetidae</taxon>
        <taxon>Chaetothyriales</taxon>
        <taxon>Herpotrichiellaceae</taxon>
        <taxon>Exophiala</taxon>
    </lineage>
</organism>
<dbReference type="PANTHER" id="PTHR13202">
    <property type="entry name" value="MICROSOMAL SIGNAL PEPTIDASE 12 KDA SUBUNIT"/>
    <property type="match status" value="1"/>
</dbReference>
<evidence type="ECO:0000256" key="1">
    <source>
        <dbReference type="ARBA" id="ARBA00004477"/>
    </source>
</evidence>
<evidence type="ECO:0000256" key="9">
    <source>
        <dbReference type="SAM" id="Phobius"/>
    </source>
</evidence>
<evidence type="ECO:0000256" key="8">
    <source>
        <dbReference type="ARBA" id="ARBA00045204"/>
    </source>
</evidence>
<keyword evidence="11" id="KW-1185">Reference proteome</keyword>
<dbReference type="RefSeq" id="XP_013263233.1">
    <property type="nucleotide sequence ID" value="XM_013407779.1"/>
</dbReference>
<gene>
    <name evidence="10" type="ORF">A1O9_02204</name>
</gene>